<evidence type="ECO:0000259" key="16">
    <source>
        <dbReference type="Pfam" id="PF20974"/>
    </source>
</evidence>
<evidence type="ECO:0000256" key="12">
    <source>
        <dbReference type="ARBA" id="ARBA00070830"/>
    </source>
</evidence>
<comment type="caution">
    <text evidence="17">The sequence shown here is derived from an EMBL/GenBank/DDBJ whole genome shotgun (WGS) entry which is preliminary data.</text>
</comment>
<dbReference type="EMBL" id="MNPJ01000014">
    <property type="protein sequence ID" value="OQS55118.1"/>
    <property type="molecule type" value="Genomic_DNA"/>
</dbReference>
<evidence type="ECO:0000256" key="7">
    <source>
        <dbReference type="ARBA" id="ARBA00022840"/>
    </source>
</evidence>
<dbReference type="Gene3D" id="3.90.800.10">
    <property type="entry name" value="Glutamyl-tRNA Synthetase, Domain 3"/>
    <property type="match status" value="1"/>
</dbReference>
<comment type="subcellular location">
    <subcellularLocation>
        <location evidence="1">Cytoplasm</location>
    </subcellularLocation>
</comment>
<dbReference type="Pfam" id="PF00749">
    <property type="entry name" value="tRNA-synt_1c"/>
    <property type="match status" value="1"/>
</dbReference>
<feature type="domain" description="Glutamyl/glutaminyl-tRNA synthetase class Ib catalytic" evidence="14">
    <location>
        <begin position="137"/>
        <end position="436"/>
    </location>
</feature>
<dbReference type="InterPro" id="IPR020061">
    <property type="entry name" value="Glu_tRNA_lig_a-bdl"/>
</dbReference>
<reference evidence="17 18" key="1">
    <citation type="journal article" date="2017" name="Environ. Microbiol.">
        <title>Decay of the glycolytic pathway and adaptation to intranuclear parasitism within Enterocytozoonidae microsporidia.</title>
        <authorList>
            <person name="Wiredu Boakye D."/>
            <person name="Jaroenlak P."/>
            <person name="Prachumwat A."/>
            <person name="Williams T.A."/>
            <person name="Bateman K.S."/>
            <person name="Itsathitphaisarn O."/>
            <person name="Sritunyalucksana K."/>
            <person name="Paszkiewicz K.H."/>
            <person name="Moore K.A."/>
            <person name="Stentiford G.D."/>
            <person name="Williams B.A."/>
        </authorList>
    </citation>
    <scope>NUCLEOTIDE SEQUENCE [LARGE SCALE GENOMIC DNA]</scope>
    <source>
        <strain evidence="17 18">TH1</strain>
    </source>
</reference>
<dbReference type="AlphaFoldDB" id="A0A1W0E7A8"/>
<evidence type="ECO:0000313" key="17">
    <source>
        <dbReference type="EMBL" id="OQS55118.1"/>
    </source>
</evidence>
<dbReference type="InterPro" id="IPR000924">
    <property type="entry name" value="Glu/Gln-tRNA-synth"/>
</dbReference>
<keyword evidence="8 13" id="KW-0648">Protein biosynthesis</keyword>
<dbReference type="EC" id="6.1.1.17" evidence="3"/>
<organism evidence="17 18">
    <name type="scientific">Ecytonucleospora hepatopenaei</name>
    <dbReference type="NCBI Taxonomy" id="646526"/>
    <lineage>
        <taxon>Eukaryota</taxon>
        <taxon>Fungi</taxon>
        <taxon>Fungi incertae sedis</taxon>
        <taxon>Microsporidia</taxon>
        <taxon>Enterocytozoonidae</taxon>
        <taxon>Ecytonucleospora</taxon>
    </lineage>
</organism>
<comment type="similarity">
    <text evidence="2">Belongs to the class-I aminoacyl-tRNA synthetase family. Glutamate--tRNA ligase type 2 subfamily.</text>
</comment>
<keyword evidence="5 13" id="KW-0436">Ligase</keyword>
<dbReference type="InterPro" id="IPR020056">
    <property type="entry name" value="Rbsml_bL25/Gln-tRNA_synth_N"/>
</dbReference>
<dbReference type="InterPro" id="IPR020058">
    <property type="entry name" value="Glu/Gln-tRNA-synth_Ib_cat-dom"/>
</dbReference>
<dbReference type="Pfam" id="PF03950">
    <property type="entry name" value="tRNA-synt_1c_C"/>
    <property type="match status" value="1"/>
</dbReference>
<protein>
    <recommendedName>
        <fullName evidence="12">Probable glutamate--tRNA ligase, cytoplasmic</fullName>
        <ecNumber evidence="3">6.1.1.17</ecNumber>
    </recommendedName>
    <alternativeName>
        <fullName evidence="10">Glutamyl-tRNA synthetase</fullName>
    </alternativeName>
</protein>
<dbReference type="Gene3D" id="1.10.1160.10">
    <property type="entry name" value="Glutamyl-trna Synthetase, Domain 2"/>
    <property type="match status" value="1"/>
</dbReference>
<dbReference type="PANTHER" id="PTHR43097">
    <property type="entry name" value="GLUTAMINE-TRNA LIGASE"/>
    <property type="match status" value="1"/>
</dbReference>
<evidence type="ECO:0000259" key="14">
    <source>
        <dbReference type="Pfam" id="PF00749"/>
    </source>
</evidence>
<dbReference type="VEuPathDB" id="MicrosporidiaDB:EHP00_290"/>
<dbReference type="Proteomes" id="UP000192758">
    <property type="component" value="Unassembled WGS sequence"/>
</dbReference>
<name>A0A1W0E7A8_9MICR</name>
<dbReference type="GO" id="GO:0005739">
    <property type="term" value="C:mitochondrion"/>
    <property type="evidence" value="ECO:0007669"/>
    <property type="project" value="EnsemblFungi"/>
</dbReference>
<evidence type="ECO:0000256" key="3">
    <source>
        <dbReference type="ARBA" id="ARBA00012835"/>
    </source>
</evidence>
<dbReference type="InterPro" id="IPR020059">
    <property type="entry name" value="Glu/Gln-tRNA-synth_Ib_codon-bd"/>
</dbReference>
<feature type="domain" description="Glutamyl/glutaminyl-tRNA synthetase class Ib anti-codon binding" evidence="15">
    <location>
        <begin position="439"/>
        <end position="522"/>
    </location>
</feature>
<sequence length="630" mass="74286">MYENTAKAQFVCYLMGNKHNQLQAKAPFLKNLSVKNNLPLFFNEYNSEFTENELFQWLKKLSDFLKEENEISEAKKDLIFGFLYSCAIFTKLVKKKEFEFQDIAVFYKKLFEENKKYMCEFNKKDQGKININAPKEIVCRFPPEASGFLHIGHVKAALLNNYMAREGKLILRFDDTNPVKEEKRYEDAILEDMKLLKINNYKITRTSDHFEKIFECAIFLIEKNLAYVDNTPQEQMRKERMDGIASACRNTPVSENLRIFKEMNEGKHQDYCLRAKIDYTALNKALRDPVIYRYVGQEHAITGNKYQIYPTYDFACPIVDSLDGVTLALRTNEYRDRNPQYEWFLEHLKLRKVKIYDFSRLNFENTVLSKRKIKFYVDNNLVDGWDDPRVATLRGIKRLGLNMDVLCEYILKQGSSQKSSTISWDKIWAANKKFIDNLSPRFFAVRKKNVVECEIENFDFNEKFEEVLKMSKNTNLGYKLLCKSKKIFLDQEDAVLLSKGDEITLMSWGNMIVLDLIVKEGKMCKIIFKENPSGCFKTTKHKLTWVSGVNFTEFKVFEYGNLQNNKDTDDLREKFNHDSMKQEIWYGESEIAKLQKNETIQIVRQGFYICDKPSEFILIPYTKQKRENKI</sequence>
<proteinExistence type="inferred from homology"/>
<evidence type="ECO:0000256" key="2">
    <source>
        <dbReference type="ARBA" id="ARBA00008927"/>
    </source>
</evidence>
<feature type="domain" description="tRNA synthetases class I (E and Q) anti-codon binding" evidence="16">
    <location>
        <begin position="542"/>
        <end position="611"/>
    </location>
</feature>
<evidence type="ECO:0000256" key="5">
    <source>
        <dbReference type="ARBA" id="ARBA00022598"/>
    </source>
</evidence>
<keyword evidence="7 13" id="KW-0067">ATP-binding</keyword>
<evidence type="ECO:0000256" key="13">
    <source>
        <dbReference type="RuleBase" id="RU363037"/>
    </source>
</evidence>
<keyword evidence="6 13" id="KW-0547">Nucleotide-binding</keyword>
<dbReference type="FunFam" id="3.90.800.10:FF:000001">
    <property type="entry name" value="Glutamine--tRNA ligase"/>
    <property type="match status" value="1"/>
</dbReference>
<comment type="catalytic activity">
    <reaction evidence="11">
        <text>tRNA(Glu) + L-glutamate + ATP = L-glutamyl-tRNA(Glu) + AMP + diphosphate</text>
        <dbReference type="Rhea" id="RHEA:23540"/>
        <dbReference type="Rhea" id="RHEA-COMP:9663"/>
        <dbReference type="Rhea" id="RHEA-COMP:9680"/>
        <dbReference type="ChEBI" id="CHEBI:29985"/>
        <dbReference type="ChEBI" id="CHEBI:30616"/>
        <dbReference type="ChEBI" id="CHEBI:33019"/>
        <dbReference type="ChEBI" id="CHEBI:78442"/>
        <dbReference type="ChEBI" id="CHEBI:78520"/>
        <dbReference type="ChEBI" id="CHEBI:456215"/>
        <dbReference type="EC" id="6.1.1.17"/>
    </reaction>
</comment>
<dbReference type="OrthoDB" id="10250478at2759"/>
<evidence type="ECO:0000313" key="18">
    <source>
        <dbReference type="Proteomes" id="UP000192758"/>
    </source>
</evidence>
<evidence type="ECO:0000256" key="8">
    <source>
        <dbReference type="ARBA" id="ARBA00022917"/>
    </source>
</evidence>
<dbReference type="FunFam" id="1.10.1160.10:FF:000001">
    <property type="entry name" value="Glutamine--tRNA ligase"/>
    <property type="match status" value="1"/>
</dbReference>
<dbReference type="GO" id="GO:1990825">
    <property type="term" value="F:sequence-specific mRNA binding"/>
    <property type="evidence" value="ECO:0007669"/>
    <property type="project" value="EnsemblFungi"/>
</dbReference>
<evidence type="ECO:0000256" key="11">
    <source>
        <dbReference type="ARBA" id="ARBA00048351"/>
    </source>
</evidence>
<accession>A0A1W0E7A8</accession>
<keyword evidence="4" id="KW-0963">Cytoplasm</keyword>
<dbReference type="STRING" id="646526.A0A1W0E7A8"/>
<dbReference type="GO" id="GO:0005524">
    <property type="term" value="F:ATP binding"/>
    <property type="evidence" value="ECO:0007669"/>
    <property type="project" value="UniProtKB-KW"/>
</dbReference>
<dbReference type="InterPro" id="IPR049437">
    <property type="entry name" value="tRNA-synt_1c_C2"/>
</dbReference>
<dbReference type="SUPFAM" id="SSF50715">
    <property type="entry name" value="Ribosomal protein L25-like"/>
    <property type="match status" value="1"/>
</dbReference>
<evidence type="ECO:0000256" key="1">
    <source>
        <dbReference type="ARBA" id="ARBA00004496"/>
    </source>
</evidence>
<dbReference type="GO" id="GO:0005829">
    <property type="term" value="C:cytosol"/>
    <property type="evidence" value="ECO:0007669"/>
    <property type="project" value="TreeGrafter"/>
</dbReference>
<evidence type="ECO:0000259" key="15">
    <source>
        <dbReference type="Pfam" id="PF03950"/>
    </source>
</evidence>
<evidence type="ECO:0000256" key="9">
    <source>
        <dbReference type="ARBA" id="ARBA00023146"/>
    </source>
</evidence>
<gene>
    <name evidence="17" type="ORF">EHP00_290</name>
</gene>
<dbReference type="Pfam" id="PF20974">
    <property type="entry name" value="tRNA-synt_1c_C2"/>
    <property type="match status" value="1"/>
</dbReference>
<dbReference type="InterPro" id="IPR014729">
    <property type="entry name" value="Rossmann-like_a/b/a_fold"/>
</dbReference>
<dbReference type="GO" id="GO:0006424">
    <property type="term" value="P:glutamyl-tRNA aminoacylation"/>
    <property type="evidence" value="ECO:0007669"/>
    <property type="project" value="EnsemblFungi"/>
</dbReference>
<keyword evidence="9 13" id="KW-0030">Aminoacyl-tRNA synthetase</keyword>
<dbReference type="Gene3D" id="3.40.50.620">
    <property type="entry name" value="HUPs"/>
    <property type="match status" value="1"/>
</dbReference>
<dbReference type="GO" id="GO:0017102">
    <property type="term" value="C:methionyl glutamyl tRNA synthetase complex"/>
    <property type="evidence" value="ECO:0007669"/>
    <property type="project" value="EnsemblFungi"/>
</dbReference>
<dbReference type="GO" id="GO:0004818">
    <property type="term" value="F:glutamate-tRNA ligase activity"/>
    <property type="evidence" value="ECO:0007669"/>
    <property type="project" value="UniProtKB-EC"/>
</dbReference>
<dbReference type="InterPro" id="IPR011035">
    <property type="entry name" value="Ribosomal_bL25/Gln-tRNA_synth"/>
</dbReference>
<evidence type="ECO:0000256" key="6">
    <source>
        <dbReference type="ARBA" id="ARBA00022741"/>
    </source>
</evidence>
<dbReference type="Gene3D" id="2.40.240.10">
    <property type="entry name" value="Ribosomal Protein L25, Chain P"/>
    <property type="match status" value="1"/>
</dbReference>
<dbReference type="GO" id="GO:0010494">
    <property type="term" value="C:cytoplasmic stress granule"/>
    <property type="evidence" value="ECO:0007669"/>
    <property type="project" value="EnsemblFungi"/>
</dbReference>
<dbReference type="FunFam" id="3.40.50.620:FF:000037">
    <property type="entry name" value="Glutamine--tRNA ligase cytoplasmic"/>
    <property type="match status" value="1"/>
</dbReference>
<evidence type="ECO:0000256" key="10">
    <source>
        <dbReference type="ARBA" id="ARBA00030865"/>
    </source>
</evidence>
<dbReference type="PANTHER" id="PTHR43097:SF5">
    <property type="entry name" value="GLUTAMATE--TRNA LIGASE"/>
    <property type="match status" value="1"/>
</dbReference>
<keyword evidence="18" id="KW-1185">Reference proteome</keyword>
<evidence type="ECO:0000256" key="4">
    <source>
        <dbReference type="ARBA" id="ARBA00022490"/>
    </source>
</evidence>
<dbReference type="PRINTS" id="PR00987">
    <property type="entry name" value="TRNASYNTHGLU"/>
</dbReference>
<dbReference type="InterPro" id="IPR050132">
    <property type="entry name" value="Gln/Glu-tRNA_Ligase"/>
</dbReference>
<dbReference type="SUPFAM" id="SSF52374">
    <property type="entry name" value="Nucleotidylyl transferase"/>
    <property type="match status" value="1"/>
</dbReference>